<dbReference type="AlphaFoldDB" id="A0AAE1BL19"/>
<sequence>MPLIAGLDGLMTATRGFYRHTSHNSLRTRLFLSFQGVVPLFSCTPLSLPASVHLHRPPAYLLHLHRPSACLTYPLPASYTTSALLPDSPTPYLPPIPPPPSYLPHLTSSLFPIPPLSSCLPHLYLLLPSGTPPSSYLHCLPFLLPPTPQQSSSLPPLPHPSQSWQPHPTSLLHASLLHHIHRPSYLVKYSCLAIPPA</sequence>
<comment type="caution">
    <text evidence="1">The sequence shown here is derived from an EMBL/GenBank/DDBJ whole genome shotgun (WGS) entry which is preliminary data.</text>
</comment>
<evidence type="ECO:0000313" key="1">
    <source>
        <dbReference type="EMBL" id="KAK3852560.1"/>
    </source>
</evidence>
<dbReference type="Proteomes" id="UP001286313">
    <property type="component" value="Unassembled WGS sequence"/>
</dbReference>
<organism evidence="1 2">
    <name type="scientific">Petrolisthes cinctipes</name>
    <name type="common">Flat porcelain crab</name>
    <dbReference type="NCBI Taxonomy" id="88211"/>
    <lineage>
        <taxon>Eukaryota</taxon>
        <taxon>Metazoa</taxon>
        <taxon>Ecdysozoa</taxon>
        <taxon>Arthropoda</taxon>
        <taxon>Crustacea</taxon>
        <taxon>Multicrustacea</taxon>
        <taxon>Malacostraca</taxon>
        <taxon>Eumalacostraca</taxon>
        <taxon>Eucarida</taxon>
        <taxon>Decapoda</taxon>
        <taxon>Pleocyemata</taxon>
        <taxon>Anomura</taxon>
        <taxon>Galatheoidea</taxon>
        <taxon>Porcellanidae</taxon>
        <taxon>Petrolisthes</taxon>
    </lineage>
</organism>
<keyword evidence="2" id="KW-1185">Reference proteome</keyword>
<gene>
    <name evidence="1" type="ORF">Pcinc_040855</name>
</gene>
<reference evidence="1" key="1">
    <citation type="submission" date="2023-10" db="EMBL/GenBank/DDBJ databases">
        <title>Genome assemblies of two species of porcelain crab, Petrolisthes cinctipes and Petrolisthes manimaculis (Anomura: Porcellanidae).</title>
        <authorList>
            <person name="Angst P."/>
        </authorList>
    </citation>
    <scope>NUCLEOTIDE SEQUENCE</scope>
    <source>
        <strain evidence="1">PB745_01</strain>
        <tissue evidence="1">Gill</tissue>
    </source>
</reference>
<evidence type="ECO:0000313" key="2">
    <source>
        <dbReference type="Proteomes" id="UP001286313"/>
    </source>
</evidence>
<accession>A0AAE1BL19</accession>
<proteinExistence type="predicted"/>
<protein>
    <submittedName>
        <fullName evidence="1">Uncharacterized protein</fullName>
    </submittedName>
</protein>
<dbReference type="EMBL" id="JAWQEG010007357">
    <property type="protein sequence ID" value="KAK3852560.1"/>
    <property type="molecule type" value="Genomic_DNA"/>
</dbReference>
<name>A0AAE1BL19_PETCI</name>